<keyword evidence="3" id="KW-0812">Transmembrane</keyword>
<evidence type="ECO:0000256" key="1">
    <source>
        <dbReference type="ARBA" id="ARBA00022741"/>
    </source>
</evidence>
<dbReference type="InterPro" id="IPR000719">
    <property type="entry name" value="Prot_kinase_dom"/>
</dbReference>
<evidence type="ECO:0000256" key="2">
    <source>
        <dbReference type="ARBA" id="ARBA00022840"/>
    </source>
</evidence>
<name>A0A7C3VQN0_9CYAN</name>
<dbReference type="PANTHER" id="PTHR24363:SF7">
    <property type="entry name" value="SERINE_THREONINE-PROTEIN KINASE-LIKE PROTEIN E"/>
    <property type="match status" value="1"/>
</dbReference>
<keyword evidence="1" id="KW-0547">Nucleotide-binding</keyword>
<keyword evidence="5" id="KW-0808">Transferase</keyword>
<dbReference type="PROSITE" id="PS00108">
    <property type="entry name" value="PROTEIN_KINASE_ST"/>
    <property type="match status" value="1"/>
</dbReference>
<keyword evidence="3" id="KW-1133">Transmembrane helix</keyword>
<feature type="domain" description="Protein kinase" evidence="4">
    <location>
        <begin position="12"/>
        <end position="277"/>
    </location>
</feature>
<gene>
    <name evidence="5" type="ORF">ENR15_03145</name>
</gene>
<dbReference type="PROSITE" id="PS50011">
    <property type="entry name" value="PROTEIN_KINASE_DOM"/>
    <property type="match status" value="1"/>
</dbReference>
<feature type="transmembrane region" description="Helical" evidence="3">
    <location>
        <begin position="344"/>
        <end position="370"/>
    </location>
</feature>
<dbReference type="Pfam" id="PF00069">
    <property type="entry name" value="Pkinase"/>
    <property type="match status" value="1"/>
</dbReference>
<dbReference type="EMBL" id="DSPX01000029">
    <property type="protein sequence ID" value="HGF99674.1"/>
    <property type="molecule type" value="Genomic_DNA"/>
</dbReference>
<protein>
    <submittedName>
        <fullName evidence="5">Serine/threonine protein kinase</fullName>
    </submittedName>
</protein>
<reference evidence="5" key="1">
    <citation type="journal article" date="2020" name="mSystems">
        <title>Genome- and Community-Level Interaction Insights into Carbon Utilization and Element Cycling Functions of Hydrothermarchaeota in Hydrothermal Sediment.</title>
        <authorList>
            <person name="Zhou Z."/>
            <person name="Liu Y."/>
            <person name="Xu W."/>
            <person name="Pan J."/>
            <person name="Luo Z.H."/>
            <person name="Li M."/>
        </authorList>
    </citation>
    <scope>NUCLEOTIDE SEQUENCE [LARGE SCALE GENOMIC DNA]</scope>
    <source>
        <strain evidence="5">SpSt-374</strain>
    </source>
</reference>
<accession>A0A7C3VQN0</accession>
<evidence type="ECO:0000256" key="3">
    <source>
        <dbReference type="SAM" id="Phobius"/>
    </source>
</evidence>
<sequence>MFTLNSVLKERYRLQRQLGDNPVRQTWLAEDLGLGELVVMKLLPFGGPMQWQDLKLFEREAAVLQQLRHSRIPKYRDYFTVENQTQWFCLVQEYIPGASLKELLVRGQQFEEEFGRQIGAEVLAILNYLHELRPPVLHRDIKPSNLVLGDDGAVYLVDFGAVQAMQNGGLAPGGTFTVGGTYGYTPLEQFGGQAVAASDLYALGATLVHLLTGVPPAELPQADLRLQWRDRVSSRLSPQFVRWLTKLTEPALERRFSTATEALKALTSVPMTPHPNGMLSEVAGVPVRLRKSPTELIIEIPSPLELAFFYPVSNLFKTIGGAIMAPFTKLAGDSPELHPPSQTAIIVGFSLAILILRLVPGLGLGFFSILFRTIIFASATCLYLLPLALMLMLIFVIFGAVRGVDYLQTTRIYFNRSQFEISRISFPASSPIEQERGEIGQIQDVRVEPSERYHNHWQIAINYKIKWAIFSRVKKVGFGEPLNEAQLSLLVDEIKNWLK</sequence>
<evidence type="ECO:0000259" key="4">
    <source>
        <dbReference type="PROSITE" id="PS50011"/>
    </source>
</evidence>
<dbReference type="Gene3D" id="1.10.510.10">
    <property type="entry name" value="Transferase(Phosphotransferase) domain 1"/>
    <property type="match status" value="1"/>
</dbReference>
<keyword evidence="5" id="KW-0723">Serine/threonine-protein kinase</keyword>
<organism evidence="5">
    <name type="scientific">Planktothricoides sp. SpSt-374</name>
    <dbReference type="NCBI Taxonomy" id="2282167"/>
    <lineage>
        <taxon>Bacteria</taxon>
        <taxon>Bacillati</taxon>
        <taxon>Cyanobacteriota</taxon>
        <taxon>Cyanophyceae</taxon>
        <taxon>Oscillatoriophycideae</taxon>
        <taxon>Oscillatoriales</taxon>
        <taxon>Oscillatoriaceae</taxon>
        <taxon>Planktothricoides</taxon>
    </lineage>
</organism>
<dbReference type="AlphaFoldDB" id="A0A7C3VQN0"/>
<dbReference type="InterPro" id="IPR008271">
    <property type="entry name" value="Ser/Thr_kinase_AS"/>
</dbReference>
<dbReference type="CDD" id="cd14014">
    <property type="entry name" value="STKc_PknB_like"/>
    <property type="match status" value="1"/>
</dbReference>
<keyword evidence="5" id="KW-0418">Kinase</keyword>
<proteinExistence type="predicted"/>
<dbReference type="SMART" id="SM00220">
    <property type="entry name" value="S_TKc"/>
    <property type="match status" value="1"/>
</dbReference>
<dbReference type="GO" id="GO:0004674">
    <property type="term" value="F:protein serine/threonine kinase activity"/>
    <property type="evidence" value="ECO:0007669"/>
    <property type="project" value="UniProtKB-KW"/>
</dbReference>
<evidence type="ECO:0000313" key="5">
    <source>
        <dbReference type="EMBL" id="HGF99674.1"/>
    </source>
</evidence>
<keyword evidence="2" id="KW-0067">ATP-binding</keyword>
<keyword evidence="3" id="KW-0472">Membrane</keyword>
<comment type="caution">
    <text evidence="5">The sequence shown here is derived from an EMBL/GenBank/DDBJ whole genome shotgun (WGS) entry which is preliminary data.</text>
</comment>
<dbReference type="InterPro" id="IPR011009">
    <property type="entry name" value="Kinase-like_dom_sf"/>
</dbReference>
<dbReference type="PANTHER" id="PTHR24363">
    <property type="entry name" value="SERINE/THREONINE PROTEIN KINASE"/>
    <property type="match status" value="1"/>
</dbReference>
<dbReference type="SUPFAM" id="SSF56112">
    <property type="entry name" value="Protein kinase-like (PK-like)"/>
    <property type="match status" value="1"/>
</dbReference>
<feature type="transmembrane region" description="Helical" evidence="3">
    <location>
        <begin position="382"/>
        <end position="401"/>
    </location>
</feature>
<dbReference type="GO" id="GO:0005524">
    <property type="term" value="F:ATP binding"/>
    <property type="evidence" value="ECO:0007669"/>
    <property type="project" value="UniProtKB-KW"/>
</dbReference>